<dbReference type="PROSITE" id="PS50280">
    <property type="entry name" value="SET"/>
    <property type="match status" value="1"/>
</dbReference>
<evidence type="ECO:0000256" key="1">
    <source>
        <dbReference type="SAM" id="MobiDB-lite"/>
    </source>
</evidence>
<dbReference type="STRING" id="94643.A0A2A9M621"/>
<feature type="compositionally biased region" description="Basic and acidic residues" evidence="1">
    <location>
        <begin position="277"/>
        <end position="291"/>
    </location>
</feature>
<dbReference type="KEGG" id="bbes:BESB_076320"/>
<keyword evidence="3" id="KW-0489">Methyltransferase</keyword>
<dbReference type="AlphaFoldDB" id="A0A2A9M621"/>
<evidence type="ECO:0000313" key="3">
    <source>
        <dbReference type="EMBL" id="PFH33415.1"/>
    </source>
</evidence>
<dbReference type="Pfam" id="PF00856">
    <property type="entry name" value="SET"/>
    <property type="match status" value="1"/>
</dbReference>
<dbReference type="EMBL" id="NWUJ01000008">
    <property type="protein sequence ID" value="PFH33415.1"/>
    <property type="molecule type" value="Genomic_DNA"/>
</dbReference>
<gene>
    <name evidence="3" type="ORF">BESB_076320</name>
</gene>
<dbReference type="SMART" id="SM00317">
    <property type="entry name" value="SET"/>
    <property type="match status" value="1"/>
</dbReference>
<proteinExistence type="predicted"/>
<evidence type="ECO:0000313" key="4">
    <source>
        <dbReference type="Proteomes" id="UP000224006"/>
    </source>
</evidence>
<accession>A0A2A9M621</accession>
<organism evidence="3 4">
    <name type="scientific">Besnoitia besnoiti</name>
    <name type="common">Apicomplexan protozoan</name>
    <dbReference type="NCBI Taxonomy" id="94643"/>
    <lineage>
        <taxon>Eukaryota</taxon>
        <taxon>Sar</taxon>
        <taxon>Alveolata</taxon>
        <taxon>Apicomplexa</taxon>
        <taxon>Conoidasida</taxon>
        <taxon>Coccidia</taxon>
        <taxon>Eucoccidiorida</taxon>
        <taxon>Eimeriorina</taxon>
        <taxon>Sarcocystidae</taxon>
        <taxon>Besnoitia</taxon>
    </lineage>
</organism>
<feature type="domain" description="SET" evidence="2">
    <location>
        <begin position="109"/>
        <end position="225"/>
    </location>
</feature>
<evidence type="ECO:0000259" key="2">
    <source>
        <dbReference type="PROSITE" id="PS50280"/>
    </source>
</evidence>
<dbReference type="Gene3D" id="2.170.270.10">
    <property type="entry name" value="SET domain"/>
    <property type="match status" value="1"/>
</dbReference>
<dbReference type="GO" id="GO:0042799">
    <property type="term" value="F:histone H4K20 methyltransferase activity"/>
    <property type="evidence" value="ECO:0007669"/>
    <property type="project" value="TreeGrafter"/>
</dbReference>
<dbReference type="VEuPathDB" id="ToxoDB:BESB_076320"/>
<reference evidence="3 4" key="1">
    <citation type="submission" date="2017-09" db="EMBL/GenBank/DDBJ databases">
        <title>Genome sequencing of Besnoitia besnoiti strain Bb-Ger1.</title>
        <authorList>
            <person name="Schares G."/>
            <person name="Venepally P."/>
            <person name="Lorenzi H.A."/>
        </authorList>
    </citation>
    <scope>NUCLEOTIDE SEQUENCE [LARGE SCALE GENOMIC DNA]</scope>
    <source>
        <strain evidence="3 4">Bb-Ger1</strain>
    </source>
</reference>
<dbReference type="GeneID" id="40312558"/>
<dbReference type="PANTHER" id="PTHR46167">
    <property type="entry name" value="N-LYSINE METHYLTRANSFERASE KMT5A"/>
    <property type="match status" value="1"/>
</dbReference>
<dbReference type="InterPro" id="IPR046341">
    <property type="entry name" value="SET_dom_sf"/>
</dbReference>
<sequence>MSVPSGRPCGLGKKDALEESPAVSCLSESSAETSVVSTPCLSTSFPSFGTRQTVVFLSESPPGVPSSPSSLSSSPPVLRSTLAASAQRDSALERDSLACADPRTGSFLSPSALFVSASLIPLAGQGLFTSQHIPRGTWICEYLGKCLSLRELLREEDRAYVICAGALNAHIDAKSHLEVFARYINDISDKEKLNACFVKDKKRRRVFVQALRDIHAGEEIYAFYGEGYWRQRECFSWAEEDARTAAVGKTTGGAEAEGCVLEKQREKGGASQASSKADGKSEGKEERGTEK</sequence>
<dbReference type="SUPFAM" id="SSF82199">
    <property type="entry name" value="SET domain"/>
    <property type="match status" value="1"/>
</dbReference>
<feature type="region of interest" description="Disordered" evidence="1">
    <location>
        <begin position="246"/>
        <end position="291"/>
    </location>
</feature>
<dbReference type="OrthoDB" id="5560686at2759"/>
<dbReference type="GO" id="GO:0005700">
    <property type="term" value="C:polytene chromosome"/>
    <property type="evidence" value="ECO:0007669"/>
    <property type="project" value="TreeGrafter"/>
</dbReference>
<dbReference type="GO" id="GO:0005634">
    <property type="term" value="C:nucleus"/>
    <property type="evidence" value="ECO:0007669"/>
    <property type="project" value="TreeGrafter"/>
</dbReference>
<name>A0A2A9M621_BESBE</name>
<dbReference type="RefSeq" id="XP_029217424.1">
    <property type="nucleotide sequence ID" value="XM_029365993.1"/>
</dbReference>
<keyword evidence="3" id="KW-0808">Transferase</keyword>
<comment type="caution">
    <text evidence="3">The sequence shown here is derived from an EMBL/GenBank/DDBJ whole genome shotgun (WGS) entry which is preliminary data.</text>
</comment>
<dbReference type="InterPro" id="IPR001214">
    <property type="entry name" value="SET_dom"/>
</dbReference>
<dbReference type="GO" id="GO:0032259">
    <property type="term" value="P:methylation"/>
    <property type="evidence" value="ECO:0007669"/>
    <property type="project" value="UniProtKB-KW"/>
</dbReference>
<dbReference type="Proteomes" id="UP000224006">
    <property type="component" value="Chromosome VII"/>
</dbReference>
<dbReference type="PANTHER" id="PTHR46167:SF1">
    <property type="entry name" value="N-LYSINE METHYLTRANSFERASE KMT5A"/>
    <property type="match status" value="1"/>
</dbReference>
<keyword evidence="4" id="KW-1185">Reference proteome</keyword>
<protein>
    <submittedName>
        <fullName evidence="3">Putative histone lysine methyltransferase, SET</fullName>
    </submittedName>
</protein>
<dbReference type="GO" id="GO:0006357">
    <property type="term" value="P:regulation of transcription by RNA polymerase II"/>
    <property type="evidence" value="ECO:0007669"/>
    <property type="project" value="TreeGrafter"/>
</dbReference>
<dbReference type="InterPro" id="IPR051760">
    <property type="entry name" value="KMT5A"/>
</dbReference>